<comment type="caution">
    <text evidence="2">The sequence shown here is derived from an EMBL/GenBank/DDBJ whole genome shotgun (WGS) entry which is preliminary data.</text>
</comment>
<proteinExistence type="predicted"/>
<gene>
    <name evidence="2" type="ORF">BA1DRAFT_02443</name>
</gene>
<protein>
    <recommendedName>
        <fullName evidence="1">CdiI immunity protein domain-containing protein</fullName>
    </recommendedName>
</protein>
<dbReference type="Proteomes" id="UP000023464">
    <property type="component" value="Unassembled WGS sequence"/>
</dbReference>
<evidence type="ECO:0000313" key="3">
    <source>
        <dbReference type="Proteomes" id="UP000023464"/>
    </source>
</evidence>
<dbReference type="AlphaFoldDB" id="A0A022PKE1"/>
<sequence length="102" mass="12269">MEKEIERKYIDDLILTYFHQDYLLFGETIDEIVTDYLNCQHPITIISLIREINNFIRNSDDVEKDFQSLNYDEFVPELWDTTALDFLNHVSKLAQEYLDKDD</sequence>
<organism evidence="2 3">
    <name type="scientific">Photorhabdus aegyptia</name>
    <dbReference type="NCBI Taxonomy" id="2805098"/>
    <lineage>
        <taxon>Bacteria</taxon>
        <taxon>Pseudomonadati</taxon>
        <taxon>Pseudomonadota</taxon>
        <taxon>Gammaproteobacteria</taxon>
        <taxon>Enterobacterales</taxon>
        <taxon>Morganellaceae</taxon>
        <taxon>Photorhabdus</taxon>
    </lineage>
</organism>
<dbReference type="Pfam" id="PF18593">
    <property type="entry name" value="CdiI_2"/>
    <property type="match status" value="1"/>
</dbReference>
<name>A0A022PKE1_9GAMM</name>
<dbReference type="InterPro" id="IPR041129">
    <property type="entry name" value="CdiI_2"/>
</dbReference>
<keyword evidence="3" id="KW-1185">Reference proteome</keyword>
<evidence type="ECO:0000259" key="1">
    <source>
        <dbReference type="Pfam" id="PF18593"/>
    </source>
</evidence>
<accession>A0A022PKE1</accession>
<feature type="domain" description="CdiI immunity protein" evidence="1">
    <location>
        <begin position="9"/>
        <end position="92"/>
    </location>
</feature>
<dbReference type="PATRIC" id="fig|1393736.3.peg.2493"/>
<reference evidence="2 3" key="1">
    <citation type="submission" date="2014-03" db="EMBL/GenBank/DDBJ databases">
        <title>Draft Genome of Photorhabdus luminescens BA1, an Egyptian Isolate.</title>
        <authorList>
            <person name="Ghazal S."/>
            <person name="Hurst S.G.IV."/>
            <person name="Morris K."/>
            <person name="Thomas K."/>
            <person name="Tisa L.S."/>
        </authorList>
    </citation>
    <scope>NUCLEOTIDE SEQUENCE [LARGE SCALE GENOMIC DNA]</scope>
    <source>
        <strain evidence="2 3">BA1</strain>
    </source>
</reference>
<dbReference type="RefSeq" id="WP_036779289.1">
    <property type="nucleotide sequence ID" value="NZ_CAWLTM010000081.1"/>
</dbReference>
<evidence type="ECO:0000313" key="2">
    <source>
        <dbReference type="EMBL" id="EYU14975.1"/>
    </source>
</evidence>
<dbReference type="EMBL" id="JFGV01000034">
    <property type="protein sequence ID" value="EYU14975.1"/>
    <property type="molecule type" value="Genomic_DNA"/>
</dbReference>